<dbReference type="EMBL" id="JAWWNJ010000106">
    <property type="protein sequence ID" value="KAK6992845.1"/>
    <property type="molecule type" value="Genomic_DNA"/>
</dbReference>
<accession>A0AAV9ZVI6</accession>
<dbReference type="AlphaFoldDB" id="A0AAV9ZVI6"/>
<feature type="compositionally biased region" description="Low complexity" evidence="1">
    <location>
        <begin position="20"/>
        <end position="29"/>
    </location>
</feature>
<protein>
    <submittedName>
        <fullName evidence="2">Uncharacterized protein</fullName>
    </submittedName>
</protein>
<feature type="region of interest" description="Disordered" evidence="1">
    <location>
        <begin position="1"/>
        <end position="122"/>
    </location>
</feature>
<dbReference type="Proteomes" id="UP001362999">
    <property type="component" value="Unassembled WGS sequence"/>
</dbReference>
<feature type="compositionally biased region" description="Low complexity" evidence="1">
    <location>
        <begin position="46"/>
        <end position="68"/>
    </location>
</feature>
<keyword evidence="3" id="KW-1185">Reference proteome</keyword>
<evidence type="ECO:0000313" key="2">
    <source>
        <dbReference type="EMBL" id="KAK6992845.1"/>
    </source>
</evidence>
<comment type="caution">
    <text evidence="2">The sequence shown here is derived from an EMBL/GenBank/DDBJ whole genome shotgun (WGS) entry which is preliminary data.</text>
</comment>
<sequence length="301" mass="33044">MLKDDVSGDLGKLMEELGGPSKKPSTSQPRPRPTTPPRPRPRRVPRSQPVGTSATAISSAPASESPAEPTHPPDDPIIPHQTESPISPPSTRAPLAPLSQAAQAAIANATTPSEPSPKSLPSASYIPCPSNAAQWFADAHTSVTKVDLGCHYQAVIAAWIRMEAASRYEHSPTNLSPKLRPKQVSSWIGHSRRGPDPLVENPTEYAEQWQKWWDSLQPNWRKRGGDGRWIAEHYGANGREWGPLYRWGVNGVLSVVASLFFWGCAVHSQADNRGTWETAVLDVVWMLEGMAAYYEMFKGKF</sequence>
<feature type="compositionally biased region" description="Low complexity" evidence="1">
    <location>
        <begin position="93"/>
        <end position="113"/>
    </location>
</feature>
<evidence type="ECO:0000313" key="3">
    <source>
        <dbReference type="Proteomes" id="UP001362999"/>
    </source>
</evidence>
<name>A0AAV9ZVI6_9AGAR</name>
<evidence type="ECO:0000256" key="1">
    <source>
        <dbReference type="SAM" id="MobiDB-lite"/>
    </source>
</evidence>
<organism evidence="2 3">
    <name type="scientific">Favolaschia claudopus</name>
    <dbReference type="NCBI Taxonomy" id="2862362"/>
    <lineage>
        <taxon>Eukaryota</taxon>
        <taxon>Fungi</taxon>
        <taxon>Dikarya</taxon>
        <taxon>Basidiomycota</taxon>
        <taxon>Agaricomycotina</taxon>
        <taxon>Agaricomycetes</taxon>
        <taxon>Agaricomycetidae</taxon>
        <taxon>Agaricales</taxon>
        <taxon>Marasmiineae</taxon>
        <taxon>Mycenaceae</taxon>
        <taxon>Favolaschia</taxon>
    </lineage>
</organism>
<gene>
    <name evidence="2" type="ORF">R3P38DRAFT_3224673</name>
</gene>
<proteinExistence type="predicted"/>
<reference evidence="2 3" key="1">
    <citation type="journal article" date="2024" name="J Genomics">
        <title>Draft genome sequencing and assembly of Favolaschia claudopus CIRM-BRFM 2984 isolated from oak limbs.</title>
        <authorList>
            <person name="Navarro D."/>
            <person name="Drula E."/>
            <person name="Chaduli D."/>
            <person name="Cazenave R."/>
            <person name="Ahrendt S."/>
            <person name="Wang J."/>
            <person name="Lipzen A."/>
            <person name="Daum C."/>
            <person name="Barry K."/>
            <person name="Grigoriev I.V."/>
            <person name="Favel A."/>
            <person name="Rosso M.N."/>
            <person name="Martin F."/>
        </authorList>
    </citation>
    <scope>NUCLEOTIDE SEQUENCE [LARGE SCALE GENOMIC DNA]</scope>
    <source>
        <strain evidence="2 3">CIRM-BRFM 2984</strain>
    </source>
</reference>